<dbReference type="AlphaFoldDB" id="A0AAE3I016"/>
<name>A0AAE3I016_9RALS</name>
<accession>A0AAE3I016</accession>
<reference evidence="1" key="1">
    <citation type="journal article" date="2023" name="Front. Microbiol.">
        <title>Ralstonia chuxiongensis sp. nov., Ralstonia mojiangensis sp. nov., and Ralstonia soli sp. nov., isolated from tobacco fields, are three novel species in the family Burkholderiaceae.</title>
        <authorList>
            <person name="Lu C.H."/>
            <person name="Zhang Y.Y."/>
            <person name="Jiang N."/>
            <person name="Chen W."/>
            <person name="Shao X."/>
            <person name="Zhao Z.M."/>
            <person name="Lu W.L."/>
            <person name="Hu X."/>
            <person name="Xi Y.X."/>
            <person name="Zou S.Y."/>
            <person name="Wei Q.J."/>
            <person name="Lin Z.L."/>
            <person name="Gong L."/>
            <person name="Gai X.T."/>
            <person name="Zhang L.Q."/>
            <person name="Li J.Y."/>
            <person name="Jin Y."/>
            <person name="Xia Z.Y."/>
        </authorList>
    </citation>
    <scope>NUCLEOTIDE SEQUENCE</scope>
    <source>
        <strain evidence="1">22TCCZM01-4</strain>
    </source>
</reference>
<protein>
    <recommendedName>
        <fullName evidence="3">DUF4123 domain-containing protein</fullName>
    </recommendedName>
</protein>
<evidence type="ECO:0008006" key="3">
    <source>
        <dbReference type="Google" id="ProtNLM"/>
    </source>
</evidence>
<proteinExistence type="predicted"/>
<dbReference type="Proteomes" id="UP001164374">
    <property type="component" value="Unassembled WGS sequence"/>
</dbReference>
<sequence>MANSILQELAQSMAARPSPQRIALSDAGTLQHLRDHLFAQVDPLLDGPPPLSLWVLISPQITDPLANARHRNEAVPLPIEPDIMRPEQRPYLLPLGDFGRDDTIDFTLDLAWAEATRHPDRETRGSSVCAWLVFPAEQARHVAHDIAMQARHRWPGSHARYLRLWDPRVFELLTDVGDAEPPVRYAPSTNGVWWLNRAGALQRYPAPAATTPLADATWPETAKAMLRNSGTINAVLNALQDAEHNVVQPPLAAAILSLVERASSTWGLTNELDRIIYALYGVLISPQFDQDTTVREAMLAARAQGDSPIAALAGFDAAFWERHSHA</sequence>
<organism evidence="1 2">
    <name type="scientific">Ralstonia mojiangensis</name>
    <dbReference type="NCBI Taxonomy" id="2953895"/>
    <lineage>
        <taxon>Bacteria</taxon>
        <taxon>Pseudomonadati</taxon>
        <taxon>Pseudomonadota</taxon>
        <taxon>Betaproteobacteria</taxon>
        <taxon>Burkholderiales</taxon>
        <taxon>Burkholderiaceae</taxon>
        <taxon>Ralstonia</taxon>
    </lineage>
</organism>
<evidence type="ECO:0000313" key="2">
    <source>
        <dbReference type="Proteomes" id="UP001164374"/>
    </source>
</evidence>
<comment type="caution">
    <text evidence="1">The sequence shown here is derived from an EMBL/GenBank/DDBJ whole genome shotgun (WGS) entry which is preliminary data.</text>
</comment>
<dbReference type="RefSeq" id="WP_260798381.1">
    <property type="nucleotide sequence ID" value="NZ_JAOCQJ010000001.1"/>
</dbReference>
<gene>
    <name evidence="1" type="ORF">N5I87_02505</name>
</gene>
<reference evidence="1" key="2">
    <citation type="submission" date="2023-02" db="EMBL/GenBank/DDBJ databases">
        <authorList>
            <person name="Lu C.-H."/>
        </authorList>
    </citation>
    <scope>NUCLEOTIDE SEQUENCE</scope>
    <source>
        <strain evidence="1">22TCCZM01-4</strain>
    </source>
</reference>
<evidence type="ECO:0000313" key="1">
    <source>
        <dbReference type="EMBL" id="MCT7314860.1"/>
    </source>
</evidence>
<dbReference type="EMBL" id="JAOCQJ010000001">
    <property type="protein sequence ID" value="MCT7314860.1"/>
    <property type="molecule type" value="Genomic_DNA"/>
</dbReference>